<keyword evidence="1" id="KW-0732">Signal</keyword>
<organism evidence="2">
    <name type="scientific">Cacopsylla melanoneura</name>
    <dbReference type="NCBI Taxonomy" id="428564"/>
    <lineage>
        <taxon>Eukaryota</taxon>
        <taxon>Metazoa</taxon>
        <taxon>Ecdysozoa</taxon>
        <taxon>Arthropoda</taxon>
        <taxon>Hexapoda</taxon>
        <taxon>Insecta</taxon>
        <taxon>Pterygota</taxon>
        <taxon>Neoptera</taxon>
        <taxon>Paraneoptera</taxon>
        <taxon>Hemiptera</taxon>
        <taxon>Sternorrhyncha</taxon>
        <taxon>Psylloidea</taxon>
        <taxon>Psyllidae</taxon>
        <taxon>Psyllinae</taxon>
        <taxon>Cacopsylla</taxon>
    </lineage>
</organism>
<name>A0A8D9E887_9HEMI</name>
<feature type="signal peptide" evidence="1">
    <location>
        <begin position="1"/>
        <end position="23"/>
    </location>
</feature>
<evidence type="ECO:0000256" key="1">
    <source>
        <dbReference type="SAM" id="SignalP"/>
    </source>
</evidence>
<dbReference type="EMBL" id="HBUF01465514">
    <property type="protein sequence ID" value="CAG6744373.1"/>
    <property type="molecule type" value="Transcribed_RNA"/>
</dbReference>
<reference evidence="2" key="1">
    <citation type="submission" date="2021-05" db="EMBL/GenBank/DDBJ databases">
        <authorList>
            <person name="Alioto T."/>
            <person name="Alioto T."/>
            <person name="Gomez Garrido J."/>
        </authorList>
    </citation>
    <scope>NUCLEOTIDE SEQUENCE</scope>
</reference>
<accession>A0A8D9E887</accession>
<sequence length="124" mass="13439">MRPSVRGKILGFCLLCSLSEARAVALILVPHSISTSILNMSNFLQASSSFLRRAIPFITLAAFLTAKPTRLAVEGFFISLLNLPSCSPLRFLAILTTVSKNSGSRSSSSKRVFFFISLRAADVV</sequence>
<feature type="chain" id="PRO_5034377710" description="Secreted protein" evidence="1">
    <location>
        <begin position="24"/>
        <end position="124"/>
    </location>
</feature>
<evidence type="ECO:0008006" key="3">
    <source>
        <dbReference type="Google" id="ProtNLM"/>
    </source>
</evidence>
<dbReference type="AlphaFoldDB" id="A0A8D9E887"/>
<evidence type="ECO:0000313" key="2">
    <source>
        <dbReference type="EMBL" id="CAG6744373.1"/>
    </source>
</evidence>
<proteinExistence type="predicted"/>
<protein>
    <recommendedName>
        <fullName evidence="3">Secreted protein</fullName>
    </recommendedName>
</protein>